<proteinExistence type="inferred from homology"/>
<evidence type="ECO:0000256" key="13">
    <source>
        <dbReference type="ARBA" id="ARBA00023136"/>
    </source>
</evidence>
<comment type="function">
    <text evidence="14 19">Joins adenosylcobinamide-GDP and alpha-ribazole to generate adenosylcobalamin (Ado-cobalamin). Also synthesizes adenosylcobalamin 5'-phosphate from adenosylcobinamide-GDP and alpha-ribazole 5'-phosphate.</text>
</comment>
<evidence type="ECO:0000256" key="7">
    <source>
        <dbReference type="ARBA" id="ARBA00022475"/>
    </source>
</evidence>
<dbReference type="InterPro" id="IPR003805">
    <property type="entry name" value="CobS"/>
</dbReference>
<comment type="cofactor">
    <cofactor evidence="1 19">
        <name>Mg(2+)</name>
        <dbReference type="ChEBI" id="CHEBI:18420"/>
    </cofactor>
</comment>
<dbReference type="EC" id="2.7.8.26" evidence="5 19"/>
<keyword evidence="12 19" id="KW-1133">Transmembrane helix</keyword>
<evidence type="ECO:0000256" key="14">
    <source>
        <dbReference type="ARBA" id="ARBA00025228"/>
    </source>
</evidence>
<keyword evidence="13 19" id="KW-0472">Membrane</keyword>
<dbReference type="GO" id="GO:0008818">
    <property type="term" value="F:cobalamin 5'-phosphate synthase activity"/>
    <property type="evidence" value="ECO:0007669"/>
    <property type="project" value="UniProtKB-UniRule"/>
</dbReference>
<dbReference type="UniPathway" id="UPA00148">
    <property type="reaction ID" value="UER00238"/>
</dbReference>
<reference evidence="20 21" key="1">
    <citation type="submission" date="2020-08" db="EMBL/GenBank/DDBJ databases">
        <title>Genomic Encyclopedia of Type Strains, Phase IV (KMG-IV): sequencing the most valuable type-strain genomes for metagenomic binning, comparative biology and taxonomic classification.</title>
        <authorList>
            <person name="Goeker M."/>
        </authorList>
    </citation>
    <scope>NUCLEOTIDE SEQUENCE [LARGE SCALE GENOMIC DNA]</scope>
    <source>
        <strain evidence="20 21">DSM 28570</strain>
    </source>
</reference>
<feature type="transmembrane region" description="Helical" evidence="19">
    <location>
        <begin position="36"/>
        <end position="63"/>
    </location>
</feature>
<feature type="transmembrane region" description="Helical" evidence="19">
    <location>
        <begin position="183"/>
        <end position="202"/>
    </location>
</feature>
<evidence type="ECO:0000256" key="18">
    <source>
        <dbReference type="ARBA" id="ARBA00049504"/>
    </source>
</evidence>
<comment type="catalytic activity">
    <reaction evidence="17 19">
        <text>alpha-ribazole + adenosylcob(III)inamide-GDP = adenosylcob(III)alamin + GMP + H(+)</text>
        <dbReference type="Rhea" id="RHEA:16049"/>
        <dbReference type="ChEBI" id="CHEBI:10329"/>
        <dbReference type="ChEBI" id="CHEBI:15378"/>
        <dbReference type="ChEBI" id="CHEBI:18408"/>
        <dbReference type="ChEBI" id="CHEBI:58115"/>
        <dbReference type="ChEBI" id="CHEBI:60487"/>
        <dbReference type="EC" id="2.7.8.26"/>
    </reaction>
</comment>
<sequence>MLTTPPLLAPLLAALRFLTVLPIRRGAEFDGLHFQAGLFFFPLIGLGIGGVALMVAALLGWILPPSLTALTGMVVLAAISGCLHLDGLADSADGMLSSRARAEKLVIMRDSRTGAMGVIAIVIILLGKYAALSTAPPAQLGVLLLLMPLAGRCAIVLTMAQLPYARPEGGLGTLFYSPDTRQAALLAAALWLVVVIVVVPLAGLGLPALLATLVVPAGTVLLFAAWCRRSLGGATGDTLGAVCELSELMAAVALTVGS</sequence>
<evidence type="ECO:0000256" key="19">
    <source>
        <dbReference type="HAMAP-Rule" id="MF_00719"/>
    </source>
</evidence>
<evidence type="ECO:0000256" key="16">
    <source>
        <dbReference type="ARBA" id="ARBA00032853"/>
    </source>
</evidence>
<dbReference type="NCBIfam" id="TIGR00317">
    <property type="entry name" value="cobS"/>
    <property type="match status" value="1"/>
</dbReference>
<keyword evidence="8 19" id="KW-0169">Cobalamin biosynthesis</keyword>
<evidence type="ECO:0000256" key="3">
    <source>
        <dbReference type="ARBA" id="ARBA00004663"/>
    </source>
</evidence>
<evidence type="ECO:0000256" key="17">
    <source>
        <dbReference type="ARBA" id="ARBA00048623"/>
    </source>
</evidence>
<evidence type="ECO:0000256" key="4">
    <source>
        <dbReference type="ARBA" id="ARBA00010561"/>
    </source>
</evidence>
<gene>
    <name evidence="19" type="primary">cobS</name>
    <name evidence="20" type="ORF">HNQ81_000166</name>
</gene>
<dbReference type="EMBL" id="JACHEO010000001">
    <property type="protein sequence ID" value="MBB5346459.1"/>
    <property type="molecule type" value="Genomic_DNA"/>
</dbReference>
<protein>
    <recommendedName>
        <fullName evidence="6 19">Adenosylcobinamide-GDP ribazoletransferase</fullName>
        <ecNumber evidence="5 19">2.7.8.26</ecNumber>
    </recommendedName>
    <alternativeName>
        <fullName evidence="16 19">Cobalamin synthase</fullName>
    </alternativeName>
    <alternativeName>
        <fullName evidence="15 19">Cobalamin-5'-phosphate synthase</fullName>
    </alternativeName>
</protein>
<evidence type="ECO:0000256" key="1">
    <source>
        <dbReference type="ARBA" id="ARBA00001946"/>
    </source>
</evidence>
<dbReference type="AlphaFoldDB" id="A0A840UYD0"/>
<dbReference type="PANTHER" id="PTHR34148">
    <property type="entry name" value="ADENOSYLCOBINAMIDE-GDP RIBAZOLETRANSFERASE"/>
    <property type="match status" value="1"/>
</dbReference>
<keyword evidence="7 19" id="KW-1003">Cell membrane</keyword>
<evidence type="ECO:0000256" key="10">
    <source>
        <dbReference type="ARBA" id="ARBA00022692"/>
    </source>
</evidence>
<organism evidence="20 21">
    <name type="scientific">Desulfoprunum benzoelyticum</name>
    <dbReference type="NCBI Taxonomy" id="1506996"/>
    <lineage>
        <taxon>Bacteria</taxon>
        <taxon>Pseudomonadati</taxon>
        <taxon>Thermodesulfobacteriota</taxon>
        <taxon>Desulfobulbia</taxon>
        <taxon>Desulfobulbales</taxon>
        <taxon>Desulfobulbaceae</taxon>
        <taxon>Desulfoprunum</taxon>
    </lineage>
</organism>
<dbReference type="GO" id="GO:0009236">
    <property type="term" value="P:cobalamin biosynthetic process"/>
    <property type="evidence" value="ECO:0007669"/>
    <property type="project" value="UniProtKB-UniRule"/>
</dbReference>
<comment type="caution">
    <text evidence="20">The sequence shown here is derived from an EMBL/GenBank/DDBJ whole genome shotgun (WGS) entry which is preliminary data.</text>
</comment>
<feature type="transmembrane region" description="Helical" evidence="19">
    <location>
        <begin position="208"/>
        <end position="227"/>
    </location>
</feature>
<keyword evidence="21" id="KW-1185">Reference proteome</keyword>
<feature type="transmembrane region" description="Helical" evidence="19">
    <location>
        <begin position="69"/>
        <end position="92"/>
    </location>
</feature>
<dbReference type="RefSeq" id="WP_183347333.1">
    <property type="nucleotide sequence ID" value="NZ_JACHEO010000001.1"/>
</dbReference>
<dbReference type="GO" id="GO:0005886">
    <property type="term" value="C:plasma membrane"/>
    <property type="evidence" value="ECO:0007669"/>
    <property type="project" value="UniProtKB-SubCell"/>
</dbReference>
<keyword evidence="11 19" id="KW-0460">Magnesium</keyword>
<evidence type="ECO:0000256" key="15">
    <source>
        <dbReference type="ARBA" id="ARBA00032605"/>
    </source>
</evidence>
<dbReference type="PANTHER" id="PTHR34148:SF1">
    <property type="entry name" value="ADENOSYLCOBINAMIDE-GDP RIBAZOLETRANSFERASE"/>
    <property type="match status" value="1"/>
</dbReference>
<dbReference type="Pfam" id="PF02654">
    <property type="entry name" value="CobS"/>
    <property type="match status" value="1"/>
</dbReference>
<comment type="similarity">
    <text evidence="4 19">Belongs to the CobS family.</text>
</comment>
<dbReference type="Proteomes" id="UP000539642">
    <property type="component" value="Unassembled WGS sequence"/>
</dbReference>
<evidence type="ECO:0000256" key="11">
    <source>
        <dbReference type="ARBA" id="ARBA00022842"/>
    </source>
</evidence>
<evidence type="ECO:0000313" key="20">
    <source>
        <dbReference type="EMBL" id="MBB5346459.1"/>
    </source>
</evidence>
<evidence type="ECO:0000256" key="12">
    <source>
        <dbReference type="ARBA" id="ARBA00022989"/>
    </source>
</evidence>
<evidence type="ECO:0000313" key="21">
    <source>
        <dbReference type="Proteomes" id="UP000539642"/>
    </source>
</evidence>
<evidence type="ECO:0000256" key="9">
    <source>
        <dbReference type="ARBA" id="ARBA00022679"/>
    </source>
</evidence>
<evidence type="ECO:0000256" key="5">
    <source>
        <dbReference type="ARBA" id="ARBA00013200"/>
    </source>
</evidence>
<keyword evidence="9 19" id="KW-0808">Transferase</keyword>
<evidence type="ECO:0000256" key="2">
    <source>
        <dbReference type="ARBA" id="ARBA00004651"/>
    </source>
</evidence>
<keyword evidence="10 19" id="KW-0812">Transmembrane</keyword>
<name>A0A840UYD0_9BACT</name>
<comment type="pathway">
    <text evidence="3 19">Cofactor biosynthesis; adenosylcobalamin biosynthesis; adenosylcobalamin from cob(II)yrinate a,c-diamide: step 7/7.</text>
</comment>
<feature type="transmembrane region" description="Helical" evidence="19">
    <location>
        <begin position="138"/>
        <end position="162"/>
    </location>
</feature>
<evidence type="ECO:0000256" key="8">
    <source>
        <dbReference type="ARBA" id="ARBA00022573"/>
    </source>
</evidence>
<dbReference type="HAMAP" id="MF_00719">
    <property type="entry name" value="CobS"/>
    <property type="match status" value="1"/>
</dbReference>
<accession>A0A840UYD0</accession>
<feature type="transmembrane region" description="Helical" evidence="19">
    <location>
        <begin position="113"/>
        <end position="132"/>
    </location>
</feature>
<evidence type="ECO:0000256" key="6">
    <source>
        <dbReference type="ARBA" id="ARBA00015850"/>
    </source>
</evidence>
<comment type="subcellular location">
    <subcellularLocation>
        <location evidence="2 19">Cell membrane</location>
        <topology evidence="2 19">Multi-pass membrane protein</topology>
    </subcellularLocation>
</comment>
<dbReference type="GO" id="GO:0051073">
    <property type="term" value="F:adenosylcobinamide-GDP ribazoletransferase activity"/>
    <property type="evidence" value="ECO:0007669"/>
    <property type="project" value="UniProtKB-UniRule"/>
</dbReference>
<comment type="catalytic activity">
    <reaction evidence="18 19">
        <text>alpha-ribazole 5'-phosphate + adenosylcob(III)inamide-GDP = adenosylcob(III)alamin 5'-phosphate + GMP + H(+)</text>
        <dbReference type="Rhea" id="RHEA:23560"/>
        <dbReference type="ChEBI" id="CHEBI:15378"/>
        <dbReference type="ChEBI" id="CHEBI:57918"/>
        <dbReference type="ChEBI" id="CHEBI:58115"/>
        <dbReference type="ChEBI" id="CHEBI:60487"/>
        <dbReference type="ChEBI" id="CHEBI:60493"/>
        <dbReference type="EC" id="2.7.8.26"/>
    </reaction>
</comment>